<dbReference type="Proteomes" id="UP000694853">
    <property type="component" value="Unplaced"/>
</dbReference>
<evidence type="ECO:0000259" key="1">
    <source>
        <dbReference type="PROSITE" id="PS50181"/>
    </source>
</evidence>
<dbReference type="PROSITE" id="PS50181">
    <property type="entry name" value="FBOX"/>
    <property type="match status" value="1"/>
</dbReference>
<evidence type="ECO:0000313" key="2">
    <source>
        <dbReference type="Proteomes" id="UP000694853"/>
    </source>
</evidence>
<organism evidence="2 3">
    <name type="scientific">Abrus precatorius</name>
    <name type="common">Indian licorice</name>
    <name type="synonym">Glycine abrus</name>
    <dbReference type="NCBI Taxonomy" id="3816"/>
    <lineage>
        <taxon>Eukaryota</taxon>
        <taxon>Viridiplantae</taxon>
        <taxon>Streptophyta</taxon>
        <taxon>Embryophyta</taxon>
        <taxon>Tracheophyta</taxon>
        <taxon>Spermatophyta</taxon>
        <taxon>Magnoliopsida</taxon>
        <taxon>eudicotyledons</taxon>
        <taxon>Gunneridae</taxon>
        <taxon>Pentapetalae</taxon>
        <taxon>rosids</taxon>
        <taxon>fabids</taxon>
        <taxon>Fabales</taxon>
        <taxon>Fabaceae</taxon>
        <taxon>Papilionoideae</taxon>
        <taxon>50 kb inversion clade</taxon>
        <taxon>NPAAA clade</taxon>
        <taxon>indigoferoid/millettioid clade</taxon>
        <taxon>Abreae</taxon>
        <taxon>Abrus</taxon>
    </lineage>
</organism>
<dbReference type="GeneID" id="113874656"/>
<dbReference type="SMART" id="SM00256">
    <property type="entry name" value="FBOX"/>
    <property type="match status" value="1"/>
</dbReference>
<evidence type="ECO:0000313" key="3">
    <source>
        <dbReference type="RefSeq" id="XP_027368672.1"/>
    </source>
</evidence>
<dbReference type="NCBIfam" id="TIGR01640">
    <property type="entry name" value="F_box_assoc_1"/>
    <property type="match status" value="1"/>
</dbReference>
<dbReference type="Pfam" id="PF00646">
    <property type="entry name" value="F-box"/>
    <property type="match status" value="1"/>
</dbReference>
<reference evidence="3" key="2">
    <citation type="submission" date="2025-08" db="UniProtKB">
        <authorList>
            <consortium name="RefSeq"/>
        </authorList>
    </citation>
    <scope>IDENTIFICATION</scope>
    <source>
        <tissue evidence="3">Young leaves</tissue>
    </source>
</reference>
<dbReference type="Pfam" id="PF08268">
    <property type="entry name" value="FBA_3"/>
    <property type="match status" value="1"/>
</dbReference>
<dbReference type="OrthoDB" id="591557at2759"/>
<dbReference type="KEGG" id="aprc:113874656"/>
<name>A0A8B8MM36_ABRPR</name>
<dbReference type="InterPro" id="IPR050796">
    <property type="entry name" value="SCF_F-box_component"/>
</dbReference>
<keyword evidence="2" id="KW-1185">Reference proteome</keyword>
<dbReference type="PANTHER" id="PTHR31672">
    <property type="entry name" value="BNACNNG10540D PROTEIN"/>
    <property type="match status" value="1"/>
</dbReference>
<sequence length="367" mass="41502">MKHIPSELLHEVLLRLPVKSLIRFKGVSKSWHSLISDPDFATSHCDKACAPTRKLLLLRSYTFHDVRSIDPDASLLHDSPSAPLDVNFLPAARGVNLVGSCRGLILLEHSKNLYLWNPFTGAHRLMPLSHAASITNSMVFPILCSFVYDPSTLDYSVVLVSYVPSEIHATTLVEVFSFKANTWKKIEATHLNYANGVDDVIRVGSLFNGAIHWVAFCLEKMEYLIVVFDLKEMTFSEISPPNELPWDYRFCELWVLGGFLSLWVVENNTTAIWVMEEYKVQSSWTKTLVVSFDQVPTKCFFPVCTAKNGDIVGSVDNTGLLKCDNEGQVKEQRSYWTDHHEFQVQVIEYTESLLSLPGPPEQAEEDD</sequence>
<dbReference type="InterPro" id="IPR013187">
    <property type="entry name" value="F-box-assoc_dom_typ3"/>
</dbReference>
<accession>A0A8B8MM36</accession>
<dbReference type="InterPro" id="IPR017451">
    <property type="entry name" value="F-box-assoc_interact_dom"/>
</dbReference>
<feature type="domain" description="F-box" evidence="1">
    <location>
        <begin position="1"/>
        <end position="44"/>
    </location>
</feature>
<dbReference type="SUPFAM" id="SSF81383">
    <property type="entry name" value="F-box domain"/>
    <property type="match status" value="1"/>
</dbReference>
<dbReference type="Gene3D" id="1.20.1280.50">
    <property type="match status" value="1"/>
</dbReference>
<gene>
    <name evidence="3" type="primary">LOC113874656</name>
</gene>
<dbReference type="SUPFAM" id="SSF50965">
    <property type="entry name" value="Galactose oxidase, central domain"/>
    <property type="match status" value="1"/>
</dbReference>
<dbReference type="InterPro" id="IPR001810">
    <property type="entry name" value="F-box_dom"/>
</dbReference>
<proteinExistence type="predicted"/>
<dbReference type="InterPro" id="IPR011043">
    <property type="entry name" value="Gal_Oxase/kelch_b-propeller"/>
</dbReference>
<dbReference type="RefSeq" id="XP_027368672.1">
    <property type="nucleotide sequence ID" value="XM_027512871.1"/>
</dbReference>
<dbReference type="AlphaFoldDB" id="A0A8B8MM36"/>
<reference evidence="2" key="1">
    <citation type="journal article" date="2019" name="Toxins">
        <title>Detection of Abrin-Like and Prepropulchellin-Like Toxin Genes and Transcripts Using Whole Genome Sequencing and Full-Length Transcript Sequencing of Abrus precatorius.</title>
        <authorList>
            <person name="Hovde B.T."/>
            <person name="Daligault H.E."/>
            <person name="Hanschen E.R."/>
            <person name="Kunde Y.A."/>
            <person name="Johnson M.B."/>
            <person name="Starkenburg S.R."/>
            <person name="Johnson S.L."/>
        </authorList>
    </citation>
    <scope>NUCLEOTIDE SEQUENCE [LARGE SCALE GENOMIC DNA]</scope>
</reference>
<protein>
    <submittedName>
        <fullName evidence="3">F-box/kelch-repeat protein At3g06240-like</fullName>
    </submittedName>
</protein>
<dbReference type="PANTHER" id="PTHR31672:SF13">
    <property type="entry name" value="F-BOX PROTEIN CPR30-LIKE"/>
    <property type="match status" value="1"/>
</dbReference>
<dbReference type="InterPro" id="IPR036047">
    <property type="entry name" value="F-box-like_dom_sf"/>
</dbReference>
<dbReference type="CDD" id="cd22157">
    <property type="entry name" value="F-box_AtFBW1-like"/>
    <property type="match status" value="1"/>
</dbReference>